<dbReference type="Gene3D" id="2.60.120.310">
    <property type="entry name" value="Copper type II, ascorbate-dependent monooxygenase, N-terminal domain"/>
    <property type="match status" value="1"/>
</dbReference>
<dbReference type="Pfam" id="PF03351">
    <property type="entry name" value="DOMON"/>
    <property type="match status" value="1"/>
</dbReference>
<dbReference type="SMART" id="SM00664">
    <property type="entry name" value="DoH"/>
    <property type="match status" value="1"/>
</dbReference>
<proteinExistence type="inferred from homology"/>
<dbReference type="GO" id="GO:0042420">
    <property type="term" value="P:dopamine catabolic process"/>
    <property type="evidence" value="ECO:0007669"/>
    <property type="project" value="TreeGrafter"/>
</dbReference>
<dbReference type="Proteomes" id="UP000025227">
    <property type="component" value="Unplaced"/>
</dbReference>
<dbReference type="InterPro" id="IPR020611">
    <property type="entry name" value="Cu2_ascorb_mOase_CS-1"/>
</dbReference>
<comment type="cofactor">
    <cofactor evidence="1">
        <name>Cu(2+)</name>
        <dbReference type="ChEBI" id="CHEBI:29036"/>
    </cofactor>
</comment>
<dbReference type="OMA" id="FPHFSGP"/>
<feature type="domain" description="DOMON" evidence="14">
    <location>
        <begin position="62"/>
        <end position="143"/>
    </location>
</feature>
<keyword evidence="9" id="KW-0325">Glycoprotein</keyword>
<dbReference type="Gene3D" id="2.60.120.230">
    <property type="match status" value="1"/>
</dbReference>
<reference evidence="16" key="1">
    <citation type="submission" date="2020-12" db="UniProtKB">
        <authorList>
            <consortium name="WormBaseParasite"/>
        </authorList>
    </citation>
    <scope>IDENTIFICATION</scope>
    <source>
        <strain evidence="16">MHco3</strain>
    </source>
</reference>
<dbReference type="GO" id="GO:0005507">
    <property type="term" value="F:copper ion binding"/>
    <property type="evidence" value="ECO:0007669"/>
    <property type="project" value="InterPro"/>
</dbReference>
<keyword evidence="5" id="KW-0560">Oxidoreductase</keyword>
<evidence type="ECO:0000256" key="7">
    <source>
        <dbReference type="ARBA" id="ARBA00023033"/>
    </source>
</evidence>
<dbReference type="AlphaFoldDB" id="A0A7I4Z1S8"/>
<dbReference type="PROSITE" id="PS00084">
    <property type="entry name" value="CU2_MONOOXYGENASE_1"/>
    <property type="match status" value="1"/>
</dbReference>
<feature type="signal peptide" evidence="13">
    <location>
        <begin position="1"/>
        <end position="23"/>
    </location>
</feature>
<dbReference type="InterPro" id="IPR014784">
    <property type="entry name" value="Cu2_ascorb_mOase-like_C"/>
</dbReference>
<dbReference type="CDD" id="cd09631">
    <property type="entry name" value="DOMON_DOH"/>
    <property type="match status" value="1"/>
</dbReference>
<keyword evidence="7" id="KW-0503">Monooxygenase</keyword>
<dbReference type="InterPro" id="IPR028460">
    <property type="entry name" value="Tbh/DBH"/>
</dbReference>
<keyword evidence="4" id="KW-0530">Neurotransmitter biosynthesis</keyword>
<keyword evidence="13" id="KW-0732">Signal</keyword>
<dbReference type="PRINTS" id="PR00767">
    <property type="entry name" value="DBMONOXGNASE"/>
</dbReference>
<keyword evidence="15" id="KW-1185">Reference proteome</keyword>
<dbReference type="InterPro" id="IPR045266">
    <property type="entry name" value="DOH_DOMON"/>
</dbReference>
<evidence type="ECO:0000256" key="4">
    <source>
        <dbReference type="ARBA" id="ARBA00022979"/>
    </source>
</evidence>
<accession>A0A7I4Z1S8</accession>
<evidence type="ECO:0000256" key="1">
    <source>
        <dbReference type="ARBA" id="ARBA00001973"/>
    </source>
</evidence>
<dbReference type="InterPro" id="IPR008977">
    <property type="entry name" value="PHM/PNGase_F_dom_sf"/>
</dbReference>
<dbReference type="OrthoDB" id="129121at2759"/>
<comment type="similarity">
    <text evidence="2">Belongs to the copper type II ascorbate-dependent monooxygenase family.</text>
</comment>
<keyword evidence="8" id="KW-1015">Disulfide bond</keyword>
<evidence type="ECO:0000256" key="13">
    <source>
        <dbReference type="SAM" id="SignalP"/>
    </source>
</evidence>
<dbReference type="InterPro" id="IPR000945">
    <property type="entry name" value="DBH-like"/>
</dbReference>
<dbReference type="InterPro" id="IPR036939">
    <property type="entry name" value="Cu2_ascorb_mOase_N_sf"/>
</dbReference>
<evidence type="ECO:0000256" key="10">
    <source>
        <dbReference type="ARBA" id="ARBA00051646"/>
    </source>
</evidence>
<dbReference type="PANTHER" id="PTHR10157:SF23">
    <property type="entry name" value="MOXD1 HOMOLOG 1"/>
    <property type="match status" value="1"/>
</dbReference>
<evidence type="ECO:0000256" key="6">
    <source>
        <dbReference type="ARBA" id="ARBA00023008"/>
    </source>
</evidence>
<keyword evidence="3" id="KW-0479">Metal-binding</keyword>
<comment type="catalytic activity">
    <reaction evidence="10">
        <text>tyramine + L-ascorbate + O2 = (R)-octopamine + L-dehydroascorbate + H2O</text>
        <dbReference type="Rhea" id="RHEA:57132"/>
        <dbReference type="ChEBI" id="CHEBI:15377"/>
        <dbReference type="ChEBI" id="CHEBI:15379"/>
        <dbReference type="ChEBI" id="CHEBI:38290"/>
        <dbReference type="ChEBI" id="CHEBI:58539"/>
        <dbReference type="ChEBI" id="CHEBI:141486"/>
        <dbReference type="ChEBI" id="CHEBI:327995"/>
    </reaction>
    <physiologicalReaction direction="left-to-right" evidence="10">
        <dbReference type="Rhea" id="RHEA:57133"/>
    </physiologicalReaction>
</comment>
<dbReference type="GO" id="GO:0004500">
    <property type="term" value="F:dopamine beta-monooxygenase activity"/>
    <property type="evidence" value="ECO:0007669"/>
    <property type="project" value="InterPro"/>
</dbReference>
<evidence type="ECO:0000256" key="11">
    <source>
        <dbReference type="ARBA" id="ARBA00074505"/>
    </source>
</evidence>
<dbReference type="WBParaSite" id="HCON_00179010-00001">
    <property type="protein sequence ID" value="HCON_00179010-00001"/>
    <property type="gene ID" value="HCON_00179010"/>
</dbReference>
<evidence type="ECO:0000259" key="14">
    <source>
        <dbReference type="SMART" id="SM00664"/>
    </source>
</evidence>
<evidence type="ECO:0000256" key="12">
    <source>
        <dbReference type="ARBA" id="ARBA00082985"/>
    </source>
</evidence>
<dbReference type="InterPro" id="IPR005018">
    <property type="entry name" value="DOMON_domain"/>
</dbReference>
<dbReference type="InterPro" id="IPR024548">
    <property type="entry name" value="Cu2_monoox_C"/>
</dbReference>
<dbReference type="GO" id="GO:0030667">
    <property type="term" value="C:secretory granule membrane"/>
    <property type="evidence" value="ECO:0007669"/>
    <property type="project" value="TreeGrafter"/>
</dbReference>
<dbReference type="Pfam" id="PF01082">
    <property type="entry name" value="Cu2_monooxygen"/>
    <property type="match status" value="1"/>
</dbReference>
<dbReference type="Pfam" id="PF03712">
    <property type="entry name" value="Cu2_monoox_C"/>
    <property type="match status" value="1"/>
</dbReference>
<dbReference type="GO" id="GO:0005615">
    <property type="term" value="C:extracellular space"/>
    <property type="evidence" value="ECO:0007669"/>
    <property type="project" value="TreeGrafter"/>
</dbReference>
<dbReference type="InterPro" id="IPR000323">
    <property type="entry name" value="Cu2_ascorb_mOase_N"/>
</dbReference>
<sequence length="567" mass="64460">VAKMHFLIAVFTLIVLTSYGTMCSNEVKIQLGLTTIYLGWKADYADQSVLFTVTQSKKRLEYIIIGFSDHGHQNGSDICIYQNGQLKDAFIDDTFQIQFDRSQDCQLVVNRRKMFQFRRRFSTCDPKDFAFETGTTQFIIAGGYEFTTNFQEEKVMKGTQYGLLLEPPISIEPLESDGVSFKILADGTLVPSNATTYWCIIRRIPGVVADRKHHIIKMNALVKSGNEHIVHHMEIFLCESDNQIERSEDCNDMMMDEEARSCSHVIAAWATGEGPINYPYEAGLPLGGQTGKKYLKVEIHYNNLRLQAGIFDESGFVFFVTPNLRKYDAGIMEVGLIYSDANSIPPRQRDFPLTGHCIADCTKKLPNEGIYVFASQLHAHLSGRRIFTSHYREGVKIGEINRDDHYNTKWQHLAHIRPYVHILQGDTLSTTCVYETLSKNEVTLGGYGIKEEMCVNYLYYFPASEVEVCKSAVDNETLHTYFDNMLGIHERNLPTHLKFASVPWSARNVLSLKELYSTAPLNINCYGKDGALFPNHPRNWTAVPQPRVFVSPSKKHKDRMECAALND</sequence>
<evidence type="ECO:0000313" key="16">
    <source>
        <dbReference type="WBParaSite" id="HCON_00179010-00001"/>
    </source>
</evidence>
<name>A0A7I4Z1S8_HAECO</name>
<evidence type="ECO:0000313" key="15">
    <source>
        <dbReference type="Proteomes" id="UP000025227"/>
    </source>
</evidence>
<dbReference type="SUPFAM" id="SSF49742">
    <property type="entry name" value="PHM/PNGase F"/>
    <property type="match status" value="2"/>
</dbReference>
<evidence type="ECO:0000256" key="9">
    <source>
        <dbReference type="ARBA" id="ARBA00023180"/>
    </source>
</evidence>
<evidence type="ECO:0000256" key="2">
    <source>
        <dbReference type="ARBA" id="ARBA00010676"/>
    </source>
</evidence>
<evidence type="ECO:0000256" key="8">
    <source>
        <dbReference type="ARBA" id="ARBA00023157"/>
    </source>
</evidence>
<feature type="chain" id="PRO_5029556320" description="Tyramine beta-hydroxylase" evidence="13">
    <location>
        <begin position="24"/>
        <end position="567"/>
    </location>
</feature>
<evidence type="ECO:0000256" key="3">
    <source>
        <dbReference type="ARBA" id="ARBA00022723"/>
    </source>
</evidence>
<protein>
    <recommendedName>
        <fullName evidence="11">Tyramine beta-hydroxylase</fullName>
    </recommendedName>
    <alternativeName>
        <fullName evidence="12">Tyramine beta-monooxygenase</fullName>
    </alternativeName>
</protein>
<organism evidence="15 16">
    <name type="scientific">Haemonchus contortus</name>
    <name type="common">Barber pole worm</name>
    <dbReference type="NCBI Taxonomy" id="6289"/>
    <lineage>
        <taxon>Eukaryota</taxon>
        <taxon>Metazoa</taxon>
        <taxon>Ecdysozoa</taxon>
        <taxon>Nematoda</taxon>
        <taxon>Chromadorea</taxon>
        <taxon>Rhabditida</taxon>
        <taxon>Rhabditina</taxon>
        <taxon>Rhabditomorpha</taxon>
        <taxon>Strongyloidea</taxon>
        <taxon>Trichostrongylidae</taxon>
        <taxon>Haemonchus</taxon>
    </lineage>
</organism>
<keyword evidence="6" id="KW-0186">Copper</keyword>
<dbReference type="GO" id="GO:0006589">
    <property type="term" value="P:octopamine biosynthetic process"/>
    <property type="evidence" value="ECO:0007669"/>
    <property type="project" value="TreeGrafter"/>
</dbReference>
<dbReference type="GO" id="GO:0042421">
    <property type="term" value="P:norepinephrine biosynthetic process"/>
    <property type="evidence" value="ECO:0007669"/>
    <property type="project" value="TreeGrafter"/>
</dbReference>
<evidence type="ECO:0000256" key="5">
    <source>
        <dbReference type="ARBA" id="ARBA00023002"/>
    </source>
</evidence>
<dbReference type="FunFam" id="2.60.120.230:FF:000001">
    <property type="entry name" value="Monooxygenase, DBH-like 1"/>
    <property type="match status" value="1"/>
</dbReference>
<dbReference type="FunFam" id="2.60.120.310:FF:000004">
    <property type="entry name" value="DBH-like monooxygenase protein 1"/>
    <property type="match status" value="1"/>
</dbReference>
<dbReference type="PANTHER" id="PTHR10157">
    <property type="entry name" value="DOPAMINE BETA HYDROXYLASE RELATED"/>
    <property type="match status" value="1"/>
</dbReference>